<keyword evidence="1" id="KW-0812">Transmembrane</keyword>
<dbReference type="Gene3D" id="3.40.50.1820">
    <property type="entry name" value="alpha/beta hydrolase"/>
    <property type="match status" value="1"/>
</dbReference>
<keyword evidence="1" id="KW-1133">Transmembrane helix</keyword>
<dbReference type="Proteomes" id="UP000315700">
    <property type="component" value="Chromosome"/>
</dbReference>
<dbReference type="EMBL" id="CP036271">
    <property type="protein sequence ID" value="QDT54327.1"/>
    <property type="molecule type" value="Genomic_DNA"/>
</dbReference>
<name>A0A517SDZ0_9PLAN</name>
<dbReference type="InParanoid" id="A0A517SDZ0"/>
<protein>
    <submittedName>
        <fullName evidence="3">2-hydroxy-6-oxononadienedioate/2-hydroxy-6-oxononatrienedioate hydrolase</fullName>
        <ecNumber evidence="3">3.7.1.14</ecNumber>
    </submittedName>
</protein>
<dbReference type="FunCoup" id="A0A517SDZ0">
    <property type="interactions" value="373"/>
</dbReference>
<dbReference type="AlphaFoldDB" id="A0A517SDZ0"/>
<gene>
    <name evidence="3" type="primary">mhpC</name>
    <name evidence="3" type="ORF">Pan44_23560</name>
</gene>
<keyword evidence="4" id="KW-1185">Reference proteome</keyword>
<feature type="domain" description="AB hydrolase-1" evidence="2">
    <location>
        <begin position="111"/>
        <end position="240"/>
    </location>
</feature>
<dbReference type="Pfam" id="PF00561">
    <property type="entry name" value="Abhydrolase_1"/>
    <property type="match status" value="1"/>
</dbReference>
<feature type="transmembrane region" description="Helical" evidence="1">
    <location>
        <begin position="29"/>
        <end position="47"/>
    </location>
</feature>
<keyword evidence="3" id="KW-0378">Hydrolase</keyword>
<dbReference type="InterPro" id="IPR000073">
    <property type="entry name" value="AB_hydrolase_1"/>
</dbReference>
<proteinExistence type="predicted"/>
<evidence type="ECO:0000259" key="2">
    <source>
        <dbReference type="Pfam" id="PF00561"/>
    </source>
</evidence>
<dbReference type="EC" id="3.7.1.14" evidence="3"/>
<evidence type="ECO:0000256" key="1">
    <source>
        <dbReference type="SAM" id="Phobius"/>
    </source>
</evidence>
<dbReference type="SUPFAM" id="SSF53474">
    <property type="entry name" value="alpha/beta-Hydrolases"/>
    <property type="match status" value="1"/>
</dbReference>
<sequence length="333" mass="36746">MPSAVAGHHSAPARIGTKSRWPRRLLRGAVIYVALPYLFVTAIFVLFQRSLIFRPSRSAPLPAASAELDPHSAEDVEVSADDGVVLHGWLIRSFRNHERAEDHRWLMIDFPGNSGHRYERRSDLREIADLGLDVLIVDYRGYAENQGAPTEERLAADARAVWQAAIDRYRYAPSQIVVFGESLGGAVATRLAAELGDDAPAALILASTFNSLADVASWTYPAFPFGILLWDHFDSETRIAGVRCSVIVIHGADDEFVPVELGQRLFDAAPELSAKGVTKRWEKVAGMGHNDVPLHVLRKSLEDVMASPAIDVDSLPRTGSKRVSLENLCRFCR</sequence>
<organism evidence="3 4">
    <name type="scientific">Caulifigura coniformis</name>
    <dbReference type="NCBI Taxonomy" id="2527983"/>
    <lineage>
        <taxon>Bacteria</taxon>
        <taxon>Pseudomonadati</taxon>
        <taxon>Planctomycetota</taxon>
        <taxon>Planctomycetia</taxon>
        <taxon>Planctomycetales</taxon>
        <taxon>Planctomycetaceae</taxon>
        <taxon>Caulifigura</taxon>
    </lineage>
</organism>
<dbReference type="GO" id="GO:0016787">
    <property type="term" value="F:hydrolase activity"/>
    <property type="evidence" value="ECO:0007669"/>
    <property type="project" value="UniProtKB-KW"/>
</dbReference>
<dbReference type="PANTHER" id="PTHR12277">
    <property type="entry name" value="ALPHA/BETA HYDROLASE DOMAIN-CONTAINING PROTEIN"/>
    <property type="match status" value="1"/>
</dbReference>
<keyword evidence="1" id="KW-0472">Membrane</keyword>
<reference evidence="3 4" key="1">
    <citation type="submission" date="2019-02" db="EMBL/GenBank/DDBJ databases">
        <title>Deep-cultivation of Planctomycetes and their phenomic and genomic characterization uncovers novel biology.</title>
        <authorList>
            <person name="Wiegand S."/>
            <person name="Jogler M."/>
            <person name="Boedeker C."/>
            <person name="Pinto D."/>
            <person name="Vollmers J."/>
            <person name="Rivas-Marin E."/>
            <person name="Kohn T."/>
            <person name="Peeters S.H."/>
            <person name="Heuer A."/>
            <person name="Rast P."/>
            <person name="Oberbeckmann S."/>
            <person name="Bunk B."/>
            <person name="Jeske O."/>
            <person name="Meyerdierks A."/>
            <person name="Storesund J.E."/>
            <person name="Kallscheuer N."/>
            <person name="Luecker S."/>
            <person name="Lage O.M."/>
            <person name="Pohl T."/>
            <person name="Merkel B.J."/>
            <person name="Hornburger P."/>
            <person name="Mueller R.-W."/>
            <person name="Bruemmer F."/>
            <person name="Labrenz M."/>
            <person name="Spormann A.M."/>
            <person name="Op den Camp H."/>
            <person name="Overmann J."/>
            <person name="Amann R."/>
            <person name="Jetten M.S.M."/>
            <person name="Mascher T."/>
            <person name="Medema M.H."/>
            <person name="Devos D.P."/>
            <person name="Kaster A.-K."/>
            <person name="Ovreas L."/>
            <person name="Rohde M."/>
            <person name="Galperin M.Y."/>
            <person name="Jogler C."/>
        </authorList>
    </citation>
    <scope>NUCLEOTIDE SEQUENCE [LARGE SCALE GENOMIC DNA]</scope>
    <source>
        <strain evidence="3 4">Pan44</strain>
    </source>
</reference>
<dbReference type="KEGG" id="ccos:Pan44_23560"/>
<dbReference type="InterPro" id="IPR029058">
    <property type="entry name" value="AB_hydrolase_fold"/>
</dbReference>
<evidence type="ECO:0000313" key="4">
    <source>
        <dbReference type="Proteomes" id="UP000315700"/>
    </source>
</evidence>
<dbReference type="PANTHER" id="PTHR12277:SF79">
    <property type="entry name" value="XAA-PRO DIPEPTIDYL-PEPTIDASE-RELATED"/>
    <property type="match status" value="1"/>
</dbReference>
<accession>A0A517SDZ0</accession>
<evidence type="ECO:0000313" key="3">
    <source>
        <dbReference type="EMBL" id="QDT54327.1"/>
    </source>
</evidence>